<evidence type="ECO:0000313" key="2">
    <source>
        <dbReference type="EMBL" id="CAB4660159.1"/>
    </source>
</evidence>
<gene>
    <name evidence="2" type="ORF">UFOPK2289_00445</name>
    <name evidence="3" type="ORF">UFOPK3346_00809</name>
    <name evidence="4" type="ORF">UFOPK3670_00849</name>
    <name evidence="5" type="ORF">UFOPK4308_00896</name>
</gene>
<dbReference type="EMBL" id="CAFBLE010000005">
    <property type="protein sequence ID" value="CAB4867134.1"/>
    <property type="molecule type" value="Genomic_DNA"/>
</dbReference>
<keyword evidence="1" id="KW-0472">Membrane</keyword>
<accession>A0A6J7I014</accession>
<feature type="transmembrane region" description="Helical" evidence="1">
    <location>
        <begin position="452"/>
        <end position="477"/>
    </location>
</feature>
<feature type="transmembrane region" description="Helical" evidence="1">
    <location>
        <begin position="984"/>
        <end position="1001"/>
    </location>
</feature>
<feature type="transmembrane region" description="Helical" evidence="1">
    <location>
        <begin position="498"/>
        <end position="531"/>
    </location>
</feature>
<evidence type="ECO:0000313" key="5">
    <source>
        <dbReference type="EMBL" id="CAB5059185.1"/>
    </source>
</evidence>
<dbReference type="Gene3D" id="3.90.550.10">
    <property type="entry name" value="Spore Coat Polysaccharide Biosynthesis Protein SpsA, Chain A"/>
    <property type="match status" value="1"/>
</dbReference>
<keyword evidence="1" id="KW-1133">Transmembrane helix</keyword>
<feature type="transmembrane region" description="Helical" evidence="1">
    <location>
        <begin position="681"/>
        <end position="701"/>
    </location>
</feature>
<evidence type="ECO:0000256" key="1">
    <source>
        <dbReference type="SAM" id="Phobius"/>
    </source>
</evidence>
<evidence type="ECO:0000313" key="4">
    <source>
        <dbReference type="EMBL" id="CAB4924034.1"/>
    </source>
</evidence>
<feature type="transmembrane region" description="Helical" evidence="1">
    <location>
        <begin position="713"/>
        <end position="732"/>
    </location>
</feature>
<feature type="transmembrane region" description="Helical" evidence="1">
    <location>
        <begin position="293"/>
        <end position="315"/>
    </location>
</feature>
<keyword evidence="1" id="KW-0812">Transmembrane</keyword>
<feature type="transmembrane region" description="Helical" evidence="1">
    <location>
        <begin position="604"/>
        <end position="620"/>
    </location>
</feature>
<dbReference type="PANTHER" id="PTHR43685:SF3">
    <property type="entry name" value="SLR2126 PROTEIN"/>
    <property type="match status" value="1"/>
</dbReference>
<dbReference type="EMBL" id="CAFBMV010000005">
    <property type="protein sequence ID" value="CAB4924034.1"/>
    <property type="molecule type" value="Genomic_DNA"/>
</dbReference>
<sequence>MANSATSSDNFHVTAIVVTHDGSTWLPQVVASLASQVRPIDHTVAVDTGSRDDSLKLLKNSRIEVINAPRNSGFGQAVDLAIAQLPTRKTDSEWLWFIHDDCAPDGQALAALLQAIETRPQVVMAGPKLRGWYDRSHLLEAGISIAGNGARWTGLESREYDQGQRDGIHEVLAVSTAGMLIRRDVYEEVGGFDPKLSLFRDDVDLGWRVRVAGHSVIVATDAIAYHAQAAASERRSVDVKSRFGNRPLLLDRRNAAYVLLVNSSLWMLPWLFLHLLGSSALRALGYLIAKLPGYASDEILAISLLMLKPTSILAARKVRKKHRLISSRVVSVFIPPRLSQARVGLIRNLDILREKVVPVTPLIGGDLDEVSEDEDLLTPLAHQHWSRYFRKPELLAFLFLATVTTLWSRHRFGSVSGGALPTTPDGAIDLWRRYADSWHNVGMGSSTPTPSWVLLLALGSTLFFGKAALFISVLLWSTPLLLMWSISNLLKSFTSNRWLIYGASTTFALSPIVISSINAGRLGTIATLIITPALLKLSPRFEKIENQNWQFIIRASLLIALLASFSPPAFALIACASLLKIVVSHRQFRRTGDRQLFLARAERLVTLVLAPIALLLPASFESLRHPSRLLLEPGFTLAGGGPNLAFLANGGGVGSIPWWFVSPVTFILLAALTSSTRARKFAEAGVMALSIATISSVITISGHGDVGAEKLWVGTWIAFATIESLVAGVIILESWRDKLAISHIHYRHILAGLVVLSTVAYSLAATMWLVNTGADSPVKANQESVLPAFLAVTPGVKTLVLRNSATETSNSLKFFIAHQTDALLGDPDVAPVSSKEIDLAIEQMIDGSGLASSNVLALHGIKYVFMKSPVSDQTVRSIDGIGGFTRISSTDSGIVWRTSGVSERIVFTDSSNKRRAVIPDEFAGKLSVDGPGMISLAENYDRSWQVIKDGKRLVRSKSEFGLPQFQVLEAGEFSLIHDGTVRRGWLALEAIVFLTLLVLALPAGRRKREISVEELT</sequence>
<feature type="transmembrane region" description="Helical" evidence="1">
    <location>
        <begin position="656"/>
        <end position="674"/>
    </location>
</feature>
<dbReference type="AlphaFoldDB" id="A0A6J7I014"/>
<dbReference type="EMBL" id="CAFBQL010000005">
    <property type="protein sequence ID" value="CAB5059185.1"/>
    <property type="molecule type" value="Genomic_DNA"/>
</dbReference>
<dbReference type="InterPro" id="IPR050834">
    <property type="entry name" value="Glycosyltransf_2"/>
</dbReference>
<feature type="transmembrane region" description="Helical" evidence="1">
    <location>
        <begin position="744"/>
        <end position="770"/>
    </location>
</feature>
<dbReference type="PANTHER" id="PTHR43685">
    <property type="entry name" value="GLYCOSYLTRANSFERASE"/>
    <property type="match status" value="1"/>
</dbReference>
<dbReference type="InterPro" id="IPR029044">
    <property type="entry name" value="Nucleotide-diphossugar_trans"/>
</dbReference>
<reference evidence="4" key="1">
    <citation type="submission" date="2020-05" db="EMBL/GenBank/DDBJ databases">
        <authorList>
            <person name="Chiriac C."/>
            <person name="Salcher M."/>
            <person name="Ghai R."/>
            <person name="Kavagutti S V."/>
        </authorList>
    </citation>
    <scope>NUCLEOTIDE SEQUENCE</scope>
</reference>
<feature type="transmembrane region" description="Helical" evidence="1">
    <location>
        <begin position="255"/>
        <end position="273"/>
    </location>
</feature>
<dbReference type="EMBL" id="CAEZWT010000008">
    <property type="protein sequence ID" value="CAB4660159.1"/>
    <property type="molecule type" value="Genomic_DNA"/>
</dbReference>
<protein>
    <submittedName>
        <fullName evidence="4">Unannotated protein</fullName>
    </submittedName>
</protein>
<feature type="transmembrane region" description="Helical" evidence="1">
    <location>
        <begin position="551"/>
        <end position="583"/>
    </location>
</feature>
<organism evidence="4">
    <name type="scientific">freshwater metagenome</name>
    <dbReference type="NCBI Taxonomy" id="449393"/>
    <lineage>
        <taxon>unclassified sequences</taxon>
        <taxon>metagenomes</taxon>
        <taxon>ecological metagenomes</taxon>
    </lineage>
</organism>
<dbReference type="SUPFAM" id="SSF53448">
    <property type="entry name" value="Nucleotide-diphospho-sugar transferases"/>
    <property type="match status" value="1"/>
</dbReference>
<dbReference type="Pfam" id="PF13641">
    <property type="entry name" value="Glyco_tranf_2_3"/>
    <property type="match status" value="1"/>
</dbReference>
<evidence type="ECO:0000313" key="3">
    <source>
        <dbReference type="EMBL" id="CAB4867134.1"/>
    </source>
</evidence>
<proteinExistence type="predicted"/>
<name>A0A6J7I014_9ZZZZ</name>